<organism evidence="3 4">
    <name type="scientific">Erythroxylum novogranatense</name>
    <dbReference type="NCBI Taxonomy" id="1862640"/>
    <lineage>
        <taxon>Eukaryota</taxon>
        <taxon>Viridiplantae</taxon>
        <taxon>Streptophyta</taxon>
        <taxon>Embryophyta</taxon>
        <taxon>Tracheophyta</taxon>
        <taxon>Spermatophyta</taxon>
        <taxon>Magnoliopsida</taxon>
        <taxon>eudicotyledons</taxon>
        <taxon>Gunneridae</taxon>
        <taxon>Pentapetalae</taxon>
        <taxon>rosids</taxon>
        <taxon>fabids</taxon>
        <taxon>Malpighiales</taxon>
        <taxon>Erythroxylaceae</taxon>
        <taxon>Erythroxylum</taxon>
    </lineage>
</organism>
<dbReference type="Proteomes" id="UP001159364">
    <property type="component" value="Linkage Group LG07"/>
</dbReference>
<evidence type="ECO:0000256" key="1">
    <source>
        <dbReference type="PROSITE-ProRule" id="PRU00339"/>
    </source>
</evidence>
<keyword evidence="4" id="KW-1185">Reference proteome</keyword>
<dbReference type="InterPro" id="IPR053301">
    <property type="entry name" value="F-box_motif"/>
</dbReference>
<comment type="caution">
    <text evidence="3">The sequence shown here is derived from an EMBL/GenBank/DDBJ whole genome shotgun (WGS) entry which is preliminary data.</text>
</comment>
<dbReference type="Pfam" id="PF08238">
    <property type="entry name" value="Sel1"/>
    <property type="match status" value="5"/>
</dbReference>
<dbReference type="Gene3D" id="1.25.40.10">
    <property type="entry name" value="Tetratricopeptide repeat domain"/>
    <property type="match status" value="2"/>
</dbReference>
<sequence length="340" mass="38094">MKQDTWPELFDASRYGARPMLSIINKKERSNRYMSNCLFRTTPTSTFLYCRDFSGLPFDILTKIAASFSLSNLQTASLVCRAWRDALRPLRQAMLFLKWGKRFKHGRGGVKVNLEKALESFLKGAALGSSLAMVDAGLLYWELGNREKAIALYRKAAELGDAAGQCNLGISYLQADPPRPKEAIRWLFEASVAGHVRAQYQLALCLHQGRGVDRNLQEAARWYLTAAWGGYVRAMYNVALCYSVGEGLGQSHRQARKWMKRAADRGHSKAQFEHGLSLFSVRDINEGEMLKAGVYLELATRAGETAASHVKNVILQQLSAASRDRVIHHAESWRALPSSH</sequence>
<dbReference type="AlphaFoldDB" id="A0AAV8SX39"/>
<dbReference type="Pfam" id="PF00646">
    <property type="entry name" value="F-box"/>
    <property type="match status" value="1"/>
</dbReference>
<reference evidence="3 4" key="1">
    <citation type="submission" date="2021-09" db="EMBL/GenBank/DDBJ databases">
        <title>Genomic insights and catalytic innovation underlie evolution of tropane alkaloids biosynthesis.</title>
        <authorList>
            <person name="Wang Y.-J."/>
            <person name="Tian T."/>
            <person name="Huang J.-P."/>
            <person name="Huang S.-X."/>
        </authorList>
    </citation>
    <scope>NUCLEOTIDE SEQUENCE [LARGE SCALE GENOMIC DNA]</scope>
    <source>
        <strain evidence="3">KIB-2018</strain>
        <tissue evidence="3">Leaf</tissue>
    </source>
</reference>
<dbReference type="InterPro" id="IPR006597">
    <property type="entry name" value="Sel1-like"/>
</dbReference>
<dbReference type="InterPro" id="IPR019734">
    <property type="entry name" value="TPR_rpt"/>
</dbReference>
<evidence type="ECO:0000313" key="3">
    <source>
        <dbReference type="EMBL" id="KAJ8759037.1"/>
    </source>
</evidence>
<dbReference type="SMART" id="SM00671">
    <property type="entry name" value="SEL1"/>
    <property type="match status" value="5"/>
</dbReference>
<evidence type="ECO:0000313" key="4">
    <source>
        <dbReference type="Proteomes" id="UP001159364"/>
    </source>
</evidence>
<accession>A0AAV8SX39</accession>
<protein>
    <recommendedName>
        <fullName evidence="2">F-box domain-containing protein</fullName>
    </recommendedName>
</protein>
<dbReference type="PROSITE" id="PS50005">
    <property type="entry name" value="TPR"/>
    <property type="match status" value="1"/>
</dbReference>
<dbReference type="EMBL" id="JAIWQS010000007">
    <property type="protein sequence ID" value="KAJ8759037.1"/>
    <property type="molecule type" value="Genomic_DNA"/>
</dbReference>
<dbReference type="InterPro" id="IPR001810">
    <property type="entry name" value="F-box_dom"/>
</dbReference>
<dbReference type="PANTHER" id="PTHR45088">
    <property type="entry name" value="OSJNBA0022H21.17 PROTEIN"/>
    <property type="match status" value="1"/>
</dbReference>
<dbReference type="SUPFAM" id="SSF81901">
    <property type="entry name" value="HCP-like"/>
    <property type="match status" value="1"/>
</dbReference>
<dbReference type="SUPFAM" id="SSF81383">
    <property type="entry name" value="F-box domain"/>
    <property type="match status" value="1"/>
</dbReference>
<feature type="domain" description="F-box" evidence="2">
    <location>
        <begin position="53"/>
        <end position="88"/>
    </location>
</feature>
<feature type="repeat" description="TPR" evidence="1">
    <location>
        <begin position="130"/>
        <end position="163"/>
    </location>
</feature>
<proteinExistence type="predicted"/>
<keyword evidence="1" id="KW-0802">TPR repeat</keyword>
<dbReference type="Gene3D" id="1.20.1280.50">
    <property type="match status" value="1"/>
</dbReference>
<dbReference type="InterPro" id="IPR036047">
    <property type="entry name" value="F-box-like_dom_sf"/>
</dbReference>
<gene>
    <name evidence="3" type="ORF">K2173_003275</name>
</gene>
<dbReference type="InterPro" id="IPR011990">
    <property type="entry name" value="TPR-like_helical_dom_sf"/>
</dbReference>
<name>A0AAV8SX39_9ROSI</name>
<dbReference type="PANTHER" id="PTHR45088:SF1">
    <property type="entry name" value="OS04G0476000 PROTEIN"/>
    <property type="match status" value="1"/>
</dbReference>
<evidence type="ECO:0000259" key="2">
    <source>
        <dbReference type="Pfam" id="PF00646"/>
    </source>
</evidence>